<protein>
    <submittedName>
        <fullName evidence="1">Polysaccharide deacetylase</fullName>
    </submittedName>
</protein>
<dbReference type="AlphaFoldDB" id="A0A2N8L274"/>
<dbReference type="Proteomes" id="UP000235916">
    <property type="component" value="Unassembled WGS sequence"/>
</dbReference>
<dbReference type="EMBL" id="POSP01000003">
    <property type="protein sequence ID" value="PND39792.1"/>
    <property type="molecule type" value="Genomic_DNA"/>
</dbReference>
<accession>A0A2N8L274</accession>
<reference evidence="1 2" key="1">
    <citation type="submission" date="2018-01" db="EMBL/GenBank/DDBJ databases">
        <title>Draft genome sequence of Paucibacter aquatile CR182 isolated from freshwater of the Nakdong River.</title>
        <authorList>
            <person name="Choi A."/>
            <person name="Chung E.J."/>
        </authorList>
    </citation>
    <scope>NUCLEOTIDE SEQUENCE [LARGE SCALE GENOMIC DNA]</scope>
    <source>
        <strain evidence="1 2">CR182</strain>
    </source>
</reference>
<proteinExistence type="predicted"/>
<dbReference type="SUPFAM" id="SSF88713">
    <property type="entry name" value="Glycoside hydrolase/deacetylase"/>
    <property type="match status" value="1"/>
</dbReference>
<dbReference type="GO" id="GO:0005975">
    <property type="term" value="P:carbohydrate metabolic process"/>
    <property type="evidence" value="ECO:0007669"/>
    <property type="project" value="InterPro"/>
</dbReference>
<dbReference type="InterPro" id="IPR011330">
    <property type="entry name" value="Glyco_hydro/deAcase_b/a-brl"/>
</dbReference>
<dbReference type="OrthoDB" id="8597776at2"/>
<sequence length="321" mass="36021">MLNVFYTVDVEVWCDGWNDIDSKFPAAFQSYVYGPTAAGNFGLPFQLKLLSDHGLTGVFFVEPLFAARFGIEPLREIVGMIEAAGHEVQLHLHTEWVDEGRPNTILPNSTHKRQYLRMFDLAEQTQLIGIGLDYLAQAGARRPNAFRAGSFGFNHLTLQALQAHGIVHDSSYNATMFGPDSGLVPGTLLTDCCAFDGVLEHPMTVYDDGFGRLRHAQLTASSSAEMETLLWQALERGQSEFVILSHNFELLNPAKNRADAVVVKRLEKLCRFVSDNRAHFNMSGFHGLNARTVQTQPLPLASTRWKTGMRTLEQAYRRRYQ</sequence>
<dbReference type="Gene3D" id="3.20.20.370">
    <property type="entry name" value="Glycoside hydrolase/deacetylase"/>
    <property type="match status" value="1"/>
</dbReference>
<gene>
    <name evidence="1" type="ORF">C1O66_16450</name>
</gene>
<dbReference type="CDD" id="cd10933">
    <property type="entry name" value="CE4_u9"/>
    <property type="match status" value="1"/>
</dbReference>
<evidence type="ECO:0000313" key="1">
    <source>
        <dbReference type="EMBL" id="PND39792.1"/>
    </source>
</evidence>
<organism evidence="1 2">
    <name type="scientific">Kinneretia aquatilis</name>
    <dbReference type="NCBI Taxonomy" id="2070761"/>
    <lineage>
        <taxon>Bacteria</taxon>
        <taxon>Pseudomonadati</taxon>
        <taxon>Pseudomonadota</taxon>
        <taxon>Betaproteobacteria</taxon>
        <taxon>Burkholderiales</taxon>
        <taxon>Sphaerotilaceae</taxon>
        <taxon>Roseateles</taxon>
    </lineage>
</organism>
<evidence type="ECO:0000313" key="2">
    <source>
        <dbReference type="Proteomes" id="UP000235916"/>
    </source>
</evidence>
<comment type="caution">
    <text evidence="1">The sequence shown here is derived from an EMBL/GenBank/DDBJ whole genome shotgun (WGS) entry which is preliminary data.</text>
</comment>
<name>A0A2N8L274_9BURK</name>
<keyword evidence="2" id="KW-1185">Reference proteome</keyword>